<dbReference type="Proteomes" id="UP000598174">
    <property type="component" value="Unassembled WGS sequence"/>
</dbReference>
<proteinExistence type="predicted"/>
<dbReference type="Pfam" id="PF13328">
    <property type="entry name" value="HD_4"/>
    <property type="match status" value="1"/>
</dbReference>
<organism evidence="1 2">
    <name type="scientific">Paractinoplanes ferrugineus</name>
    <dbReference type="NCBI Taxonomy" id="113564"/>
    <lineage>
        <taxon>Bacteria</taxon>
        <taxon>Bacillati</taxon>
        <taxon>Actinomycetota</taxon>
        <taxon>Actinomycetes</taxon>
        <taxon>Micromonosporales</taxon>
        <taxon>Micromonosporaceae</taxon>
        <taxon>Paractinoplanes</taxon>
    </lineage>
</organism>
<gene>
    <name evidence="1" type="ORF">Afe05nite_49440</name>
</gene>
<dbReference type="AlphaFoldDB" id="A0A919J5S4"/>
<sequence>MTTRGWNQNPVSIAQLRIMPLHAVTEVHGTPGLRQRLTLELAQLPEEPRVTVAEAAKWAATLHADQARTREPYVNHVLRVALRMLCHYRVTDPQVLAAGLLHDAVEDQPWAVAGITEHGPPPVRQALTAIEGRFGSRVARLVEAVTMPERPAGVDRIEHYVEHLAMVLDVEPWARVIKLSDFTDNGVGLIHTIGPKVLKSARKYDAAVPVLRELLDREDTPLESDVKHHIRGQLGLAQRRFAAILAA</sequence>
<name>A0A919J5S4_9ACTN</name>
<accession>A0A919J5S4</accession>
<dbReference type="EMBL" id="BOMM01000047">
    <property type="protein sequence ID" value="GIE13104.1"/>
    <property type="molecule type" value="Genomic_DNA"/>
</dbReference>
<dbReference type="Gene3D" id="1.10.3210.10">
    <property type="entry name" value="Hypothetical protein af1432"/>
    <property type="match status" value="1"/>
</dbReference>
<reference evidence="1" key="1">
    <citation type="submission" date="2021-01" db="EMBL/GenBank/DDBJ databases">
        <title>Whole genome shotgun sequence of Actinoplanes ferrugineus NBRC 15555.</title>
        <authorList>
            <person name="Komaki H."/>
            <person name="Tamura T."/>
        </authorList>
    </citation>
    <scope>NUCLEOTIDE SEQUENCE</scope>
    <source>
        <strain evidence="1">NBRC 15555</strain>
    </source>
</reference>
<keyword evidence="2" id="KW-1185">Reference proteome</keyword>
<dbReference type="PANTHER" id="PTHR46246">
    <property type="entry name" value="GUANOSINE-3',5'-BIS(DIPHOSPHATE) 3'-PYROPHOSPHOHYDROLASE MESH1"/>
    <property type="match status" value="1"/>
</dbReference>
<evidence type="ECO:0000313" key="1">
    <source>
        <dbReference type="EMBL" id="GIE13104.1"/>
    </source>
</evidence>
<dbReference type="InterPro" id="IPR052194">
    <property type="entry name" value="MESH1"/>
</dbReference>
<dbReference type="PANTHER" id="PTHR46246:SF1">
    <property type="entry name" value="GUANOSINE-3',5'-BIS(DIPHOSPHATE) 3'-PYROPHOSPHOHYDROLASE MESH1"/>
    <property type="match status" value="1"/>
</dbReference>
<comment type="caution">
    <text evidence="1">The sequence shown here is derived from an EMBL/GenBank/DDBJ whole genome shotgun (WGS) entry which is preliminary data.</text>
</comment>
<dbReference type="GO" id="GO:0008893">
    <property type="term" value="F:guanosine-3',5'-bis(diphosphate) 3'-diphosphatase activity"/>
    <property type="evidence" value="ECO:0007669"/>
    <property type="project" value="TreeGrafter"/>
</dbReference>
<evidence type="ECO:0000313" key="2">
    <source>
        <dbReference type="Proteomes" id="UP000598174"/>
    </source>
</evidence>
<dbReference type="SUPFAM" id="SSF109604">
    <property type="entry name" value="HD-domain/PDEase-like"/>
    <property type="match status" value="1"/>
</dbReference>
<evidence type="ECO:0008006" key="3">
    <source>
        <dbReference type="Google" id="ProtNLM"/>
    </source>
</evidence>
<protein>
    <recommendedName>
        <fullName evidence="3">HD domain-containing protein</fullName>
    </recommendedName>
</protein>